<evidence type="ECO:0000259" key="5">
    <source>
        <dbReference type="PROSITE" id="PS51464"/>
    </source>
</evidence>
<proteinExistence type="predicted"/>
<dbReference type="PANTHER" id="PTHR30514">
    <property type="entry name" value="GLUCOKINASE"/>
    <property type="match status" value="1"/>
</dbReference>
<evidence type="ECO:0000256" key="1">
    <source>
        <dbReference type="ARBA" id="ARBA00023015"/>
    </source>
</evidence>
<dbReference type="GO" id="GO:0003677">
    <property type="term" value="F:DNA binding"/>
    <property type="evidence" value="ECO:0007669"/>
    <property type="project" value="UniProtKB-KW"/>
</dbReference>
<dbReference type="Proteomes" id="UP000433575">
    <property type="component" value="Unassembled WGS sequence"/>
</dbReference>
<comment type="caution">
    <text evidence="6">The sequence shown here is derived from an EMBL/GenBank/DDBJ whole genome shotgun (WGS) entry which is preliminary data.</text>
</comment>
<accession>A0A6N7S9B7</accession>
<dbReference type="SUPFAM" id="SSF53697">
    <property type="entry name" value="SIS domain"/>
    <property type="match status" value="1"/>
</dbReference>
<dbReference type="EMBL" id="WKPJ01000022">
    <property type="protein sequence ID" value="MSA90220.1"/>
    <property type="molecule type" value="Genomic_DNA"/>
</dbReference>
<dbReference type="InterPro" id="IPR000281">
    <property type="entry name" value="HTH_RpiR"/>
</dbReference>
<evidence type="ECO:0000256" key="3">
    <source>
        <dbReference type="ARBA" id="ARBA00023163"/>
    </source>
</evidence>
<dbReference type="GO" id="GO:0003700">
    <property type="term" value="F:DNA-binding transcription factor activity"/>
    <property type="evidence" value="ECO:0007669"/>
    <property type="project" value="InterPro"/>
</dbReference>
<dbReference type="PROSITE" id="PS51071">
    <property type="entry name" value="HTH_RPIR"/>
    <property type="match status" value="1"/>
</dbReference>
<dbReference type="SUPFAM" id="SSF46689">
    <property type="entry name" value="Homeodomain-like"/>
    <property type="match status" value="1"/>
</dbReference>
<dbReference type="CDD" id="cd05013">
    <property type="entry name" value="SIS_RpiR"/>
    <property type="match status" value="1"/>
</dbReference>
<evidence type="ECO:0000313" key="7">
    <source>
        <dbReference type="EMBL" id="MSC33950.1"/>
    </source>
</evidence>
<dbReference type="OrthoDB" id="9762536at2"/>
<keyword evidence="2" id="KW-0238">DNA-binding</keyword>
<evidence type="ECO:0000313" key="6">
    <source>
        <dbReference type="EMBL" id="MSA90220.1"/>
    </source>
</evidence>
<dbReference type="InterPro" id="IPR046348">
    <property type="entry name" value="SIS_dom_sf"/>
</dbReference>
<keyword evidence="9" id="KW-1185">Reference proteome</keyword>
<name>A0A6N7S9B7_9FIRM</name>
<organism evidence="6 8">
    <name type="scientific">Holdemania massiliensis</name>
    <dbReference type="NCBI Taxonomy" id="1468449"/>
    <lineage>
        <taxon>Bacteria</taxon>
        <taxon>Bacillati</taxon>
        <taxon>Bacillota</taxon>
        <taxon>Erysipelotrichia</taxon>
        <taxon>Erysipelotrichales</taxon>
        <taxon>Erysipelotrichaceae</taxon>
        <taxon>Holdemania</taxon>
    </lineage>
</organism>
<evidence type="ECO:0000313" key="8">
    <source>
        <dbReference type="Proteomes" id="UP000433575"/>
    </source>
</evidence>
<evidence type="ECO:0000256" key="2">
    <source>
        <dbReference type="ARBA" id="ARBA00023125"/>
    </source>
</evidence>
<dbReference type="PANTHER" id="PTHR30514:SF9">
    <property type="entry name" value="TRANSCRIPTIONAL REGULATOR"/>
    <property type="match status" value="1"/>
</dbReference>
<reference evidence="8 9" key="1">
    <citation type="journal article" date="2019" name="Nat. Med.">
        <title>A library of human gut bacterial isolates paired with longitudinal multiomics data enables mechanistic microbiome research.</title>
        <authorList>
            <person name="Poyet M."/>
            <person name="Groussin M."/>
            <person name="Gibbons S.M."/>
            <person name="Avila-Pacheco J."/>
            <person name="Jiang X."/>
            <person name="Kearney S.M."/>
            <person name="Perrotta A.R."/>
            <person name="Berdy B."/>
            <person name="Zhao S."/>
            <person name="Lieberman T.D."/>
            <person name="Swanson P.K."/>
            <person name="Smith M."/>
            <person name="Roesemann S."/>
            <person name="Alexander J.E."/>
            <person name="Rich S.A."/>
            <person name="Livny J."/>
            <person name="Vlamakis H."/>
            <person name="Clish C."/>
            <person name="Bullock K."/>
            <person name="Deik A."/>
            <person name="Scott J."/>
            <person name="Pierce K.A."/>
            <person name="Xavier R.J."/>
            <person name="Alm E.J."/>
        </authorList>
    </citation>
    <scope>NUCLEOTIDE SEQUENCE [LARGE SCALE GENOMIC DNA]</scope>
    <source>
        <strain evidence="6 8">BIOML-A4</strain>
        <strain evidence="7 9">BIOML-A5</strain>
    </source>
</reference>
<dbReference type="InterPro" id="IPR009057">
    <property type="entry name" value="Homeodomain-like_sf"/>
</dbReference>
<feature type="domain" description="SIS" evidence="5">
    <location>
        <begin position="164"/>
        <end position="304"/>
    </location>
</feature>
<feature type="domain" description="HTH rpiR-type" evidence="4">
    <location>
        <begin position="53"/>
        <end position="129"/>
    </location>
</feature>
<dbReference type="GO" id="GO:0097367">
    <property type="term" value="F:carbohydrate derivative binding"/>
    <property type="evidence" value="ECO:0007669"/>
    <property type="project" value="InterPro"/>
</dbReference>
<dbReference type="EMBL" id="WKPI01000024">
    <property type="protein sequence ID" value="MSC33950.1"/>
    <property type="molecule type" value="Genomic_DNA"/>
</dbReference>
<evidence type="ECO:0000259" key="4">
    <source>
        <dbReference type="PROSITE" id="PS51071"/>
    </source>
</evidence>
<dbReference type="InterPro" id="IPR047640">
    <property type="entry name" value="RpiR-like"/>
</dbReference>
<keyword evidence="3" id="KW-0804">Transcription</keyword>
<evidence type="ECO:0000313" key="9">
    <source>
        <dbReference type="Proteomes" id="UP000480929"/>
    </source>
</evidence>
<dbReference type="InterPro" id="IPR035472">
    <property type="entry name" value="RpiR-like_SIS"/>
</dbReference>
<dbReference type="Proteomes" id="UP000480929">
    <property type="component" value="Unassembled WGS sequence"/>
</dbReference>
<sequence length="326" mass="37032">MRTKPRIDLSGDVSLWISFFFRTKEACWFKIYDMIETESDNEILLKRKAGILVSIYTKIKDNYASFTKSEQRVAKYCLDNYMEVSTHTLSQLAEKANCGEATVVRFCKKIRCESYHDFKEELAEETREHRKSENDSFVTQIYHNIQTSIEYTIENLDLNQLDEIAGRMEKAGIIFCAGVGNSGIPAEACAMRLVRNGKNGVYFKDSHFQSIYLNELKRGDIAIFFSASGESIDTLHCAEILKQRKVTTVCVTSSIVSSLASLCDYCILMKRWSGPLGGGSMIGQITQLYIADLLSTRTGMIDQKATLKAKETTFDYILDKMNKEKI</sequence>
<dbReference type="Pfam" id="PF01418">
    <property type="entry name" value="HTH_6"/>
    <property type="match status" value="1"/>
</dbReference>
<keyword evidence="1" id="KW-0805">Transcription regulation</keyword>
<dbReference type="GO" id="GO:1901135">
    <property type="term" value="P:carbohydrate derivative metabolic process"/>
    <property type="evidence" value="ECO:0007669"/>
    <property type="project" value="InterPro"/>
</dbReference>
<dbReference type="Pfam" id="PF01380">
    <property type="entry name" value="SIS"/>
    <property type="match status" value="1"/>
</dbReference>
<dbReference type="PROSITE" id="PS51464">
    <property type="entry name" value="SIS"/>
    <property type="match status" value="1"/>
</dbReference>
<dbReference type="InterPro" id="IPR001347">
    <property type="entry name" value="SIS_dom"/>
</dbReference>
<dbReference type="Gene3D" id="3.40.50.10490">
    <property type="entry name" value="Glucose-6-phosphate isomerase like protein, domain 1"/>
    <property type="match status" value="1"/>
</dbReference>
<gene>
    <name evidence="7" type="ORF">GKD88_12550</name>
    <name evidence="6" type="ORF">GKE08_12880</name>
</gene>
<protein>
    <submittedName>
        <fullName evidence="6">SIS domain-containing protein</fullName>
    </submittedName>
</protein>
<dbReference type="Gene3D" id="1.10.10.10">
    <property type="entry name" value="Winged helix-like DNA-binding domain superfamily/Winged helix DNA-binding domain"/>
    <property type="match status" value="1"/>
</dbReference>
<dbReference type="AlphaFoldDB" id="A0A6N7S9B7"/>
<dbReference type="InterPro" id="IPR036388">
    <property type="entry name" value="WH-like_DNA-bd_sf"/>
</dbReference>